<feature type="region of interest" description="Disordered" evidence="1">
    <location>
        <begin position="125"/>
        <end position="150"/>
    </location>
</feature>
<feature type="compositionally biased region" description="Polar residues" evidence="1">
    <location>
        <begin position="138"/>
        <end position="150"/>
    </location>
</feature>
<accession>A0A132A6H2</accession>
<evidence type="ECO:0000256" key="1">
    <source>
        <dbReference type="SAM" id="MobiDB-lite"/>
    </source>
</evidence>
<reference evidence="2 3" key="1">
    <citation type="journal article" date="2015" name="Parasit. Vectors">
        <title>Draft genome of the scabies mite.</title>
        <authorList>
            <person name="Rider S.D.Jr."/>
            <person name="Morgan M.S."/>
            <person name="Arlian L.G."/>
        </authorList>
    </citation>
    <scope>NUCLEOTIDE SEQUENCE [LARGE SCALE GENOMIC DNA]</scope>
    <source>
        <strain evidence="2">Arlian Lab</strain>
    </source>
</reference>
<evidence type="ECO:0000313" key="3">
    <source>
        <dbReference type="Proteomes" id="UP000616769"/>
    </source>
</evidence>
<sequence length="466" mass="54426">MLKNRIDLNGESKNAYYNRLHQEDDDVDDIDDVIGDQHHQFHSHRNHQGTSWDRNVGTKDALDELNEVLRHIFPVVPNHFRPRSSSSSSSPIFSENFIKNHLHRLKQQQQQQQQQIQQQLKSQKQQQWQQQQQHSKHINSFDNSKINPLGSINRSEINHLRDLMQQRSTEDSIPFPIELFKNHNTNRRLDSKEYNNQGDDEERSTQLRSPQQTTSTTWISHTDSTVTDENDQGNRLYSNDFHSKTKNNAIEIEDDIKNRNNNEKSFRENSPQFVSSSNHQTERLPLDSSPAKTSKIDYLGFIHETKTPFLSNKQSKKLNELSSPSSSIFETILDGNNNGDQNLDQQSYGLASGKEFQNDQLSINSASRLTTRSPSMMISSSNNKDSLPDPKKIRIRLNELLQKHRLKLLNHFGNRNNDRITNRFEPMKVFFIQLVSLSDAKLRIFYSESNEKIFYAWRSSYFIEMK</sequence>
<proteinExistence type="predicted"/>
<name>A0A132A6H2_SARSC</name>
<dbReference type="Proteomes" id="UP000616769">
    <property type="component" value="Unassembled WGS sequence"/>
</dbReference>
<dbReference type="OrthoDB" id="6516375at2759"/>
<gene>
    <name evidence="2" type="ORF">QR98_0050290</name>
</gene>
<evidence type="ECO:0000313" key="2">
    <source>
        <dbReference type="EMBL" id="KPM06552.1"/>
    </source>
</evidence>
<dbReference type="VEuPathDB" id="VectorBase:SSCA007132"/>
<dbReference type="AlphaFoldDB" id="A0A132A6H2"/>
<feature type="compositionally biased region" description="Basic and acidic residues" evidence="1">
    <location>
        <begin position="255"/>
        <end position="267"/>
    </location>
</feature>
<protein>
    <submittedName>
        <fullName evidence="2">Uncharacterized protein</fullName>
    </submittedName>
</protein>
<dbReference type="EMBL" id="JXLN01010934">
    <property type="protein sequence ID" value="KPM06552.1"/>
    <property type="molecule type" value="Genomic_DNA"/>
</dbReference>
<feature type="compositionally biased region" description="Polar residues" evidence="1">
    <location>
        <begin position="206"/>
        <end position="225"/>
    </location>
</feature>
<feature type="region of interest" description="Disordered" evidence="1">
    <location>
        <begin position="184"/>
        <end position="292"/>
    </location>
</feature>
<feature type="compositionally biased region" description="Polar residues" evidence="1">
    <location>
        <begin position="268"/>
        <end position="279"/>
    </location>
</feature>
<organism evidence="2 3">
    <name type="scientific">Sarcoptes scabiei</name>
    <name type="common">Itch mite</name>
    <name type="synonym">Acarus scabiei</name>
    <dbReference type="NCBI Taxonomy" id="52283"/>
    <lineage>
        <taxon>Eukaryota</taxon>
        <taxon>Metazoa</taxon>
        <taxon>Ecdysozoa</taxon>
        <taxon>Arthropoda</taxon>
        <taxon>Chelicerata</taxon>
        <taxon>Arachnida</taxon>
        <taxon>Acari</taxon>
        <taxon>Acariformes</taxon>
        <taxon>Sarcoptiformes</taxon>
        <taxon>Astigmata</taxon>
        <taxon>Psoroptidia</taxon>
        <taxon>Sarcoptoidea</taxon>
        <taxon>Sarcoptidae</taxon>
        <taxon>Sarcoptinae</taxon>
        <taxon>Sarcoptes</taxon>
    </lineage>
</organism>
<comment type="caution">
    <text evidence="2">The sequence shown here is derived from an EMBL/GenBank/DDBJ whole genome shotgun (WGS) entry which is preliminary data.</text>
</comment>